<dbReference type="NCBIfam" id="TIGR00532">
    <property type="entry name" value="HMG_CoA_R_NAD"/>
    <property type="match status" value="1"/>
</dbReference>
<dbReference type="Gene3D" id="3.90.770.10">
    <property type="entry name" value="3-hydroxy-3-methylglutaryl-coenzyme A Reductase, Chain A, domain 2"/>
    <property type="match status" value="2"/>
</dbReference>
<evidence type="ECO:0000313" key="4">
    <source>
        <dbReference type="EMBL" id="KRM09049.1"/>
    </source>
</evidence>
<gene>
    <name evidence="4" type="ORF">FC15_GL001847</name>
</gene>
<dbReference type="InterPro" id="IPR023074">
    <property type="entry name" value="HMG_CoA_Rdtase_cat_sf"/>
</dbReference>
<dbReference type="InterPro" id="IPR009023">
    <property type="entry name" value="HMG_CoA_Rdtase_NAD(P)-bd_sf"/>
</dbReference>
<dbReference type="PANTHER" id="PTHR10572">
    <property type="entry name" value="3-HYDROXY-3-METHYLGLUTARYL-COENZYME A REDUCTASE"/>
    <property type="match status" value="1"/>
</dbReference>
<proteinExistence type="inferred from homology"/>
<dbReference type="PROSITE" id="PS50065">
    <property type="entry name" value="HMG_COA_REDUCTASE_4"/>
    <property type="match status" value="1"/>
</dbReference>
<dbReference type="Pfam" id="PF00368">
    <property type="entry name" value="HMG-CoA_red"/>
    <property type="match status" value="1"/>
</dbReference>
<dbReference type="InterPro" id="IPR004553">
    <property type="entry name" value="HMG_CoA_Rdtase_bac-typ"/>
</dbReference>
<sequence length="423" mass="45169">MIMKFYQLSRADRLTWLKQAGYLTDESEQRLLAQTPLAEAVLSAMVENSLSEFGLPMGVADHFLIDGHEYFVPMVTEEPSVIAAASNGAKRVAASGGFQTVEVSHLLKAQVIINGVTNQVSLTKRLTDAQSAIETVVIEAHPSLQKRGGGLRQIEINHFADGYSELALWIDPVAAFGANMANTIAEAVGTYIQQALLKKDEQVLAAVLSNSGEKMTVTVTCQVDFTQLATAEFSGQQVALKIAALNHYAALDIDRAATENKGILNGIFAVGLATGNDLRAISAAVTDYLCGANRPVLSTWQLDQHAEVLRGRLTIPLPVGRVGGAINSLPNAQVSLELLQHPSVETLMSIIASVGLANNLAALRALVTNGIQAGHMALQTANLAIQAGATGEEIGWVQQQLNQHQPANLALAQQLLQQFRNRG</sequence>
<dbReference type="Gene3D" id="1.10.8.660">
    <property type="match status" value="1"/>
</dbReference>
<protein>
    <recommendedName>
        <fullName evidence="3">3-hydroxy-3-methylglutaryl coenzyme A reductase</fullName>
        <shortName evidence="3">HMG-CoA reductase</shortName>
        <ecNumber evidence="3">1.1.1.88</ecNumber>
    </recommendedName>
</protein>
<comment type="pathway">
    <text evidence="3">Metabolic intermediate metabolism; (R)-mevalonate degradation; (S)-3-hydroxy-3-methylglutaryl-CoA from (R)-mevalonate: step 1/1.</text>
</comment>
<dbReference type="InterPro" id="IPR009029">
    <property type="entry name" value="HMG_CoA_Rdtase_sub-bd_dom_sf"/>
</dbReference>
<comment type="caution">
    <text evidence="4">The sequence shown here is derived from an EMBL/GenBank/DDBJ whole genome shotgun (WGS) entry which is preliminary data.</text>
</comment>
<dbReference type="UniPathway" id="UPA00257">
    <property type="reaction ID" value="UER00367"/>
</dbReference>
<reference evidence="4 5" key="1">
    <citation type="journal article" date="2015" name="Genome Announc.">
        <title>Expanding the biotechnology potential of lactobacilli through comparative genomics of 213 strains and associated genera.</title>
        <authorList>
            <person name="Sun Z."/>
            <person name="Harris H.M."/>
            <person name="McCann A."/>
            <person name="Guo C."/>
            <person name="Argimon S."/>
            <person name="Zhang W."/>
            <person name="Yang X."/>
            <person name="Jeffery I.B."/>
            <person name="Cooney J.C."/>
            <person name="Kagawa T.F."/>
            <person name="Liu W."/>
            <person name="Song Y."/>
            <person name="Salvetti E."/>
            <person name="Wrobel A."/>
            <person name="Rasinkangas P."/>
            <person name="Parkhill J."/>
            <person name="Rea M.C."/>
            <person name="O'Sullivan O."/>
            <person name="Ritari J."/>
            <person name="Douillard F.P."/>
            <person name="Paul Ross R."/>
            <person name="Yang R."/>
            <person name="Briner A.E."/>
            <person name="Felis G.E."/>
            <person name="de Vos W.M."/>
            <person name="Barrangou R."/>
            <person name="Klaenhammer T.R."/>
            <person name="Caufield P.W."/>
            <person name="Cui Y."/>
            <person name="Zhang H."/>
            <person name="O'Toole P.W."/>
        </authorList>
    </citation>
    <scope>NUCLEOTIDE SEQUENCE [LARGE SCALE GENOMIC DNA]</scope>
    <source>
        <strain evidence="4 5">DSM 17758</strain>
    </source>
</reference>
<keyword evidence="5" id="KW-1185">Reference proteome</keyword>
<dbReference type="Proteomes" id="UP000051315">
    <property type="component" value="Unassembled WGS sequence"/>
</dbReference>
<dbReference type="EC" id="1.1.1.88" evidence="3"/>
<dbReference type="EMBL" id="AZFX01000060">
    <property type="protein sequence ID" value="KRM09049.1"/>
    <property type="molecule type" value="Genomic_DNA"/>
</dbReference>
<dbReference type="PATRIC" id="fig|1423735.3.peg.1920"/>
<dbReference type="SUPFAM" id="SSF55035">
    <property type="entry name" value="NAD-binding domain of HMG-CoA reductase"/>
    <property type="match status" value="1"/>
</dbReference>
<evidence type="ECO:0000256" key="3">
    <source>
        <dbReference type="RuleBase" id="RU361219"/>
    </source>
</evidence>
<keyword evidence="2 3" id="KW-0560">Oxidoreductase</keyword>
<evidence type="ECO:0000313" key="5">
    <source>
        <dbReference type="Proteomes" id="UP000051315"/>
    </source>
</evidence>
<dbReference type="GO" id="GO:0004420">
    <property type="term" value="F:hydroxymethylglutaryl-CoA reductase (NADPH) activity"/>
    <property type="evidence" value="ECO:0007669"/>
    <property type="project" value="InterPro"/>
</dbReference>
<evidence type="ECO:0000256" key="1">
    <source>
        <dbReference type="ARBA" id="ARBA00007661"/>
    </source>
</evidence>
<dbReference type="PANTHER" id="PTHR10572:SF24">
    <property type="entry name" value="3-HYDROXY-3-METHYLGLUTARYL-COENZYME A REDUCTASE"/>
    <property type="match status" value="1"/>
</dbReference>
<accession>A0A0R1W0R5</accession>
<dbReference type="GO" id="GO:0015936">
    <property type="term" value="P:coenzyme A metabolic process"/>
    <property type="evidence" value="ECO:0007669"/>
    <property type="project" value="InterPro"/>
</dbReference>
<dbReference type="InterPro" id="IPR002202">
    <property type="entry name" value="HMG_CoA_Rdtase"/>
</dbReference>
<dbReference type="SUPFAM" id="SSF56542">
    <property type="entry name" value="Substrate-binding domain of HMG-CoA reductase"/>
    <property type="match status" value="1"/>
</dbReference>
<dbReference type="AlphaFoldDB" id="A0A0R1W0R5"/>
<comment type="catalytic activity">
    <reaction evidence="3">
        <text>(R)-mevalonate + 2 NAD(+) + CoA = (3S)-3-hydroxy-3-methylglutaryl-CoA + 2 NADH + 2 H(+)</text>
        <dbReference type="Rhea" id="RHEA:14833"/>
        <dbReference type="ChEBI" id="CHEBI:15378"/>
        <dbReference type="ChEBI" id="CHEBI:36464"/>
        <dbReference type="ChEBI" id="CHEBI:43074"/>
        <dbReference type="ChEBI" id="CHEBI:57287"/>
        <dbReference type="ChEBI" id="CHEBI:57540"/>
        <dbReference type="ChEBI" id="CHEBI:57945"/>
        <dbReference type="EC" id="1.1.1.88"/>
    </reaction>
</comment>
<dbReference type="STRING" id="1423735.FC15_GL001847"/>
<name>A0A0R1W0R5_9LACO</name>
<comment type="similarity">
    <text evidence="1 3">Belongs to the HMG-CoA reductase family.</text>
</comment>
<dbReference type="GO" id="GO:0140643">
    <property type="term" value="F:hydroxymethylglutaryl-CoA reductase (NADH) activity"/>
    <property type="evidence" value="ECO:0007669"/>
    <property type="project" value="UniProtKB-EC"/>
</dbReference>
<organism evidence="4 5">
    <name type="scientific">Lapidilactobacillus concavus DSM 17758</name>
    <dbReference type="NCBI Taxonomy" id="1423735"/>
    <lineage>
        <taxon>Bacteria</taxon>
        <taxon>Bacillati</taxon>
        <taxon>Bacillota</taxon>
        <taxon>Bacilli</taxon>
        <taxon>Lactobacillales</taxon>
        <taxon>Lactobacillaceae</taxon>
        <taxon>Lapidilactobacillus</taxon>
    </lineage>
</organism>
<keyword evidence="3" id="KW-0520">NAD</keyword>
<evidence type="ECO:0000256" key="2">
    <source>
        <dbReference type="ARBA" id="ARBA00023002"/>
    </source>
</evidence>